<feature type="domain" description="Luciferase-like" evidence="2">
    <location>
        <begin position="12"/>
        <end position="326"/>
    </location>
</feature>
<dbReference type="EMBL" id="OBDO01000003">
    <property type="protein sequence ID" value="SNX96024.1"/>
    <property type="molecule type" value="Genomic_DNA"/>
</dbReference>
<dbReference type="InterPro" id="IPR011251">
    <property type="entry name" value="Luciferase-like_dom"/>
</dbReference>
<dbReference type="PANTHER" id="PTHR43244">
    <property type="match status" value="1"/>
</dbReference>
<evidence type="ECO:0000256" key="1">
    <source>
        <dbReference type="ARBA" id="ARBA00023002"/>
    </source>
</evidence>
<sequence length="358" mass="38041">MGNRTEFWTSLTPNDPREAPAEAARLEAEGWDGALMVDSQCMFPEVWAYLTLAAQGTSRIKLATGVTNPITRHPSVTAAAAASLQVVSDGRAVLGIGRGDSALAYVGASPMAIGAFEHYLEVLQTYLRGEEVDLADAGAMVVNAKVGFDNLAIGSGPKGSSLKWLKDYGMPKVPIESYATGPKAIASSARVAETVILGLAAEINRVAWGVEIARTAAAGVGQDVGVGCAVVVMPHEDVRLARDLARPTVASMARFSAMNNKVIGPATPAQAETLLKLAEVYDMNRHGATAVQTEVLPDEFVDQFGIVGSVDTCVDRIREFVDLGLQRMTFWTPYVKTPDLAHSYDLLVNEVLPKVRAG</sequence>
<dbReference type="Proteomes" id="UP000219514">
    <property type="component" value="Unassembled WGS sequence"/>
</dbReference>
<dbReference type="InterPro" id="IPR036661">
    <property type="entry name" value="Luciferase-like_sf"/>
</dbReference>
<evidence type="ECO:0000259" key="2">
    <source>
        <dbReference type="Pfam" id="PF00296"/>
    </source>
</evidence>
<dbReference type="Pfam" id="PF00296">
    <property type="entry name" value="Bac_luciferase"/>
    <property type="match status" value="1"/>
</dbReference>
<accession>A0A285ECT5</accession>
<dbReference type="GO" id="GO:0016705">
    <property type="term" value="F:oxidoreductase activity, acting on paired donors, with incorporation or reduction of molecular oxygen"/>
    <property type="evidence" value="ECO:0007669"/>
    <property type="project" value="InterPro"/>
</dbReference>
<dbReference type="AlphaFoldDB" id="A0A285ECT5"/>
<keyword evidence="4" id="KW-1185">Reference proteome</keyword>
<dbReference type="RefSeq" id="WP_097206050.1">
    <property type="nucleotide sequence ID" value="NZ_JACHXB010000004.1"/>
</dbReference>
<dbReference type="Gene3D" id="3.20.20.30">
    <property type="entry name" value="Luciferase-like domain"/>
    <property type="match status" value="1"/>
</dbReference>
<protein>
    <submittedName>
        <fullName evidence="3">5,10-methylenetetrahydromethanopterin reductase</fullName>
    </submittedName>
</protein>
<organism evidence="3 4">
    <name type="scientific">Geodermatophilus sabuli</name>
    <dbReference type="NCBI Taxonomy" id="1564158"/>
    <lineage>
        <taxon>Bacteria</taxon>
        <taxon>Bacillati</taxon>
        <taxon>Actinomycetota</taxon>
        <taxon>Actinomycetes</taxon>
        <taxon>Geodermatophilales</taxon>
        <taxon>Geodermatophilaceae</taxon>
        <taxon>Geodermatophilus</taxon>
    </lineage>
</organism>
<dbReference type="InterPro" id="IPR050564">
    <property type="entry name" value="F420-G6PD/mer"/>
</dbReference>
<dbReference type="SUPFAM" id="SSF51679">
    <property type="entry name" value="Bacterial luciferase-like"/>
    <property type="match status" value="1"/>
</dbReference>
<keyword evidence="1" id="KW-0560">Oxidoreductase</keyword>
<proteinExistence type="predicted"/>
<name>A0A285ECT5_9ACTN</name>
<dbReference type="PANTHER" id="PTHR43244:SF1">
    <property type="entry name" value="5,10-METHYLENETETRAHYDROMETHANOPTERIN REDUCTASE"/>
    <property type="match status" value="1"/>
</dbReference>
<reference evidence="3 4" key="1">
    <citation type="submission" date="2017-09" db="EMBL/GenBank/DDBJ databases">
        <authorList>
            <person name="Ehlers B."/>
            <person name="Leendertz F.H."/>
        </authorList>
    </citation>
    <scope>NUCLEOTIDE SEQUENCE [LARGE SCALE GENOMIC DNA]</scope>
    <source>
        <strain evidence="3 4">DSM 46844</strain>
    </source>
</reference>
<gene>
    <name evidence="3" type="ORF">SAMN06893097_103193</name>
</gene>
<dbReference type="OrthoDB" id="5241778at2"/>
<evidence type="ECO:0000313" key="3">
    <source>
        <dbReference type="EMBL" id="SNX96024.1"/>
    </source>
</evidence>
<evidence type="ECO:0000313" key="4">
    <source>
        <dbReference type="Proteomes" id="UP000219514"/>
    </source>
</evidence>